<organism evidence="1">
    <name type="scientific">marine sediment metagenome</name>
    <dbReference type="NCBI Taxonomy" id="412755"/>
    <lineage>
        <taxon>unclassified sequences</taxon>
        <taxon>metagenomes</taxon>
        <taxon>ecological metagenomes</taxon>
    </lineage>
</organism>
<gene>
    <name evidence="1" type="ORF">LCGC14_1658930</name>
</gene>
<dbReference type="AlphaFoldDB" id="A0A0F9HVE3"/>
<accession>A0A0F9HVE3</accession>
<dbReference type="EMBL" id="LAZR01014064">
    <property type="protein sequence ID" value="KKM19112.1"/>
    <property type="molecule type" value="Genomic_DNA"/>
</dbReference>
<proteinExistence type="predicted"/>
<reference evidence="1" key="1">
    <citation type="journal article" date="2015" name="Nature">
        <title>Complex archaea that bridge the gap between prokaryotes and eukaryotes.</title>
        <authorList>
            <person name="Spang A."/>
            <person name="Saw J.H."/>
            <person name="Jorgensen S.L."/>
            <person name="Zaremba-Niedzwiedzka K."/>
            <person name="Martijn J."/>
            <person name="Lind A.E."/>
            <person name="van Eijk R."/>
            <person name="Schleper C."/>
            <person name="Guy L."/>
            <person name="Ettema T.J."/>
        </authorList>
    </citation>
    <scope>NUCLEOTIDE SEQUENCE</scope>
</reference>
<comment type="caution">
    <text evidence="1">The sequence shown here is derived from an EMBL/GenBank/DDBJ whole genome shotgun (WGS) entry which is preliminary data.</text>
</comment>
<name>A0A0F9HVE3_9ZZZZ</name>
<protein>
    <submittedName>
        <fullName evidence="1">Uncharacterized protein</fullName>
    </submittedName>
</protein>
<evidence type="ECO:0000313" key="1">
    <source>
        <dbReference type="EMBL" id="KKM19112.1"/>
    </source>
</evidence>
<sequence length="505" mass="51839">MSFTGFRPVGGLTACATALAFWPVAASADVTPAELWQSWQAYGAASGQTLSASGQSQADGRLVLRDVTADMAHQGGRMHSEIAEIVMTDRGDGTVAITVSPDYEITVTGTDRDGAAFELKLDAQLEGMSMIASGDPDSTTYALSADAFSITTASATRAGQAAQFDLAATVTGIAGTYAMDSAEGGLFRSDLAAAGMTFDLDTTEPGQGGTTAIAAEYDDISIAAAGSAAALAGGVDPAALLGGRLELGGNFTQGGGSFSVDMRAGADRLGMTVHSAGGSSSSALAGAELTQTGRGEGLDVVVTDTRLRQSELRFGIDRLSYDLALPVAPTDAPGPFSAQLELDGVKLSEATWAMVDPQSALPHDPAALRIDLGGMARVTEDLSDPAAYAGPVAPFEPVSIDLRELRLELAGTTLTGEGAVSFDATDLRSYAGMPAPLGAVDLRLDGSTMLTENLVTLGILPRDQLVFAQIILGMFAKPVEGQDALKSRIEFLPEGQISANGTRIR</sequence>